<protein>
    <recommendedName>
        <fullName evidence="1">site-specific DNA-methyltransferase (adenine-specific)</fullName>
        <ecNumber evidence="1">2.1.1.72</ecNumber>
    </recommendedName>
</protein>
<keyword evidence="7" id="KW-1185">Reference proteome</keyword>
<dbReference type="PRINTS" id="PR00505">
    <property type="entry name" value="D12N6MTFRASE"/>
</dbReference>
<comment type="caution">
    <text evidence="6">The sequence shown here is derived from an EMBL/GenBank/DDBJ whole genome shotgun (WGS) entry which is preliminary data.</text>
</comment>
<dbReference type="RefSeq" id="WP_221597364.1">
    <property type="nucleotide sequence ID" value="NZ_JAIGNQ010000001.1"/>
</dbReference>
<evidence type="ECO:0000313" key="6">
    <source>
        <dbReference type="EMBL" id="MBX7487874.1"/>
    </source>
</evidence>
<dbReference type="PROSITE" id="PS00092">
    <property type="entry name" value="N6_MTASE"/>
    <property type="match status" value="1"/>
</dbReference>
<dbReference type="InterPro" id="IPR012327">
    <property type="entry name" value="MeTrfase_D12"/>
</dbReference>
<keyword evidence="3" id="KW-0808">Transferase</keyword>
<gene>
    <name evidence="6" type="ORF">K3177_05050</name>
</gene>
<evidence type="ECO:0000256" key="1">
    <source>
        <dbReference type="ARBA" id="ARBA00011900"/>
    </source>
</evidence>
<dbReference type="GO" id="GO:0008168">
    <property type="term" value="F:methyltransferase activity"/>
    <property type="evidence" value="ECO:0007669"/>
    <property type="project" value="UniProtKB-KW"/>
</dbReference>
<sequence length="361" mass="39515">MTFRYLGSKARLSNSLSELIATPTSADGRFIDAFAGTGAVAEIAASNGWAVQVNDALPSAVVMSTARLLSLGEAKFESLGGYSSAVGRLNAVVAKPGYFHCTYSPASEACDADGVKRMYLTERNAARLDSIRAEIADWKDKTLISDDEECLLLADLISAVNRVANIAGTYGCFLSKWQANSQRLLEMTPRRLRLTPTDRISRIGNAEELHVKKQDLVYLDPPYTKRQYASYYHILDSIVLNDQPNVEGVSGLRPWKAKASSFCYKRRALDALVDLMANIGSSRILLSYSSEGHIPLDDLMAALSEIGDFQIHEIDGVGRYRPNVAASARGDAVTEYIVDFRHFGASSETENAKTSMEVQYA</sequence>
<dbReference type="InterPro" id="IPR002052">
    <property type="entry name" value="DNA_methylase_N6_adenine_CS"/>
</dbReference>
<proteinExistence type="predicted"/>
<dbReference type="EC" id="2.1.1.72" evidence="1"/>
<evidence type="ECO:0000256" key="5">
    <source>
        <dbReference type="ARBA" id="ARBA00047942"/>
    </source>
</evidence>
<dbReference type="SUPFAM" id="SSF53335">
    <property type="entry name" value="S-adenosyl-L-methionine-dependent methyltransferases"/>
    <property type="match status" value="1"/>
</dbReference>
<evidence type="ECO:0000256" key="3">
    <source>
        <dbReference type="ARBA" id="ARBA00022679"/>
    </source>
</evidence>
<accession>A0ABS7JCW3</accession>
<evidence type="ECO:0000313" key="7">
    <source>
        <dbReference type="Proteomes" id="UP000776651"/>
    </source>
</evidence>
<keyword evidence="2 6" id="KW-0489">Methyltransferase</keyword>
<evidence type="ECO:0000256" key="2">
    <source>
        <dbReference type="ARBA" id="ARBA00022603"/>
    </source>
</evidence>
<dbReference type="EMBL" id="JAIGNQ010000001">
    <property type="protein sequence ID" value="MBX7487874.1"/>
    <property type="molecule type" value="Genomic_DNA"/>
</dbReference>
<dbReference type="Proteomes" id="UP000776651">
    <property type="component" value="Unassembled WGS sequence"/>
</dbReference>
<keyword evidence="4" id="KW-0949">S-adenosyl-L-methionine</keyword>
<name>A0ABS7JCW3_9SPHN</name>
<comment type="catalytic activity">
    <reaction evidence="5">
        <text>a 2'-deoxyadenosine in DNA + S-adenosyl-L-methionine = an N(6)-methyl-2'-deoxyadenosine in DNA + S-adenosyl-L-homocysteine + H(+)</text>
        <dbReference type="Rhea" id="RHEA:15197"/>
        <dbReference type="Rhea" id="RHEA-COMP:12418"/>
        <dbReference type="Rhea" id="RHEA-COMP:12419"/>
        <dbReference type="ChEBI" id="CHEBI:15378"/>
        <dbReference type="ChEBI" id="CHEBI:57856"/>
        <dbReference type="ChEBI" id="CHEBI:59789"/>
        <dbReference type="ChEBI" id="CHEBI:90615"/>
        <dbReference type="ChEBI" id="CHEBI:90616"/>
        <dbReference type="EC" id="2.1.1.72"/>
    </reaction>
</comment>
<evidence type="ECO:0000256" key="4">
    <source>
        <dbReference type="ARBA" id="ARBA00022691"/>
    </source>
</evidence>
<organism evidence="6 7">
    <name type="scientific">Qipengyuania pacifica</name>
    <dbReference type="NCBI Taxonomy" id="2860199"/>
    <lineage>
        <taxon>Bacteria</taxon>
        <taxon>Pseudomonadati</taxon>
        <taxon>Pseudomonadota</taxon>
        <taxon>Alphaproteobacteria</taxon>
        <taxon>Sphingomonadales</taxon>
        <taxon>Erythrobacteraceae</taxon>
        <taxon>Qipengyuania</taxon>
    </lineage>
</organism>
<dbReference type="InterPro" id="IPR029063">
    <property type="entry name" value="SAM-dependent_MTases_sf"/>
</dbReference>
<dbReference type="Pfam" id="PF02086">
    <property type="entry name" value="MethyltransfD12"/>
    <property type="match status" value="1"/>
</dbReference>
<dbReference type="GO" id="GO:0032259">
    <property type="term" value="P:methylation"/>
    <property type="evidence" value="ECO:0007669"/>
    <property type="project" value="UniProtKB-KW"/>
</dbReference>
<reference evidence="6 7" key="1">
    <citation type="submission" date="2021-08" db="EMBL/GenBank/DDBJ databases">
        <title>Comparative Genomics Analysis of the Genus Qipengyuania Reveals Extensive Genetic Diversity and Metabolic Versatility, Including the Description of Fifteen Novel Species.</title>
        <authorList>
            <person name="Liu Y."/>
        </authorList>
    </citation>
    <scope>NUCLEOTIDE SEQUENCE [LARGE SCALE GENOMIC DNA]</scope>
    <source>
        <strain evidence="6 7">GH25</strain>
    </source>
</reference>